<feature type="binding site" evidence="9">
    <location>
        <position position="143"/>
    </location>
    <ligand>
        <name>L-tryptophan</name>
        <dbReference type="ChEBI" id="CHEBI:57912"/>
    </ligand>
</feature>
<evidence type="ECO:0000256" key="10">
    <source>
        <dbReference type="RuleBase" id="RU363036"/>
    </source>
</evidence>
<dbReference type="STRING" id="1208921.ST1E_0783"/>
<evidence type="ECO:0000256" key="4">
    <source>
        <dbReference type="ARBA" id="ARBA00022741"/>
    </source>
</evidence>
<dbReference type="PATRIC" id="fig|1208921.3.peg.424"/>
<evidence type="ECO:0000256" key="9">
    <source>
        <dbReference type="HAMAP-Rule" id="MF_00140"/>
    </source>
</evidence>
<gene>
    <name evidence="9" type="primary">trpS</name>
    <name evidence="11" type="ORF">ST1E_0783</name>
</gene>
<comment type="subunit">
    <text evidence="9">Homodimer.</text>
</comment>
<evidence type="ECO:0000256" key="1">
    <source>
        <dbReference type="ARBA" id="ARBA00005594"/>
    </source>
</evidence>
<dbReference type="FunFam" id="3.40.50.620:FF:000144">
    <property type="entry name" value="Tryptophan--tRNA ligase"/>
    <property type="match status" value="1"/>
</dbReference>
<keyword evidence="5 9" id="KW-0067">ATP-binding</keyword>
<evidence type="ECO:0000256" key="7">
    <source>
        <dbReference type="ARBA" id="ARBA00023146"/>
    </source>
</evidence>
<dbReference type="Pfam" id="PF00579">
    <property type="entry name" value="tRNA-synt_1b"/>
    <property type="match status" value="1"/>
</dbReference>
<dbReference type="eggNOG" id="COG0180">
    <property type="taxonomic scope" value="Bacteria"/>
</dbReference>
<dbReference type="GO" id="GO:0004830">
    <property type="term" value="F:tryptophan-tRNA ligase activity"/>
    <property type="evidence" value="ECO:0007669"/>
    <property type="project" value="UniProtKB-UniRule"/>
</dbReference>
<feature type="binding site" evidence="9">
    <location>
        <begin position="155"/>
        <end position="157"/>
    </location>
    <ligand>
        <name>ATP</name>
        <dbReference type="ChEBI" id="CHEBI:30616"/>
    </ligand>
</feature>
<dbReference type="EMBL" id="CP003806">
    <property type="protein sequence ID" value="AGF49139.1"/>
    <property type="molecule type" value="Genomic_DNA"/>
</dbReference>
<dbReference type="CDD" id="cd00806">
    <property type="entry name" value="TrpRS_core"/>
    <property type="match status" value="1"/>
</dbReference>
<evidence type="ECO:0000256" key="6">
    <source>
        <dbReference type="ARBA" id="ARBA00022917"/>
    </source>
</evidence>
<dbReference type="Proteomes" id="UP000011658">
    <property type="component" value="Chromosome"/>
</dbReference>
<dbReference type="Gene3D" id="1.10.240.10">
    <property type="entry name" value="Tyrosyl-Transfer RNA Synthetase"/>
    <property type="match status" value="1"/>
</dbReference>
<keyword evidence="4 9" id="KW-0547">Nucleotide-binding</keyword>
<evidence type="ECO:0000313" key="12">
    <source>
        <dbReference type="Proteomes" id="UP000011658"/>
    </source>
</evidence>
<evidence type="ECO:0000256" key="8">
    <source>
        <dbReference type="ARBA" id="ARBA00049929"/>
    </source>
</evidence>
<proteinExistence type="inferred from homology"/>
<comment type="function">
    <text evidence="9">Catalyzes the attachment of tryptophan to tRNA(Trp).</text>
</comment>
<keyword evidence="6 9" id="KW-0648">Protein biosynthesis</keyword>
<dbReference type="PANTHER" id="PTHR43766:SF1">
    <property type="entry name" value="TRYPTOPHAN--TRNA LIGASE, MITOCHONDRIAL"/>
    <property type="match status" value="1"/>
</dbReference>
<sequence length="452" mass="51505">MNNRVVTGITTSGTPHLGNYAGAIRPAIQASLEPSADSFFFLADYHALIKNQNPSRLLSSRLEIAATWLAAGLDIDRVIFYRQSDIPEVMELSWILTCVTSKGLMNRAHAYKSITTQNLTKEIDIDDGVTMGLFSYPILMAADILMFQANKVPVGHDQIQHLEMARDIAQRFNYTYKNNFFVLPEAVIDRNVATLPGLDGRKMSKSYNNTITLFDNESKTLQSSIMKIVTDSSQLNEPKNADESHIYLLYRAFSSEEESEDFKLKLKNGLAWGEAKKILYDKIEHELAPMREKYKKLIKDPEYIEKILIDGSYRARKIAKPIIEEIREIIGIRSLGKYSSSNNKKLLGIKNRKSRLLIYKDLGSKFKFRIISSDGNEIIKSDLLFNSHNEIISLLKKIKIDLIDNIKTVNFDYIEFFKMHSVDICDKCKESNNEKNGSFISMIISLLDSIKI</sequence>
<dbReference type="PRINTS" id="PR01039">
    <property type="entry name" value="TRNASYNTHTRP"/>
</dbReference>
<dbReference type="NCBIfam" id="TIGR00233">
    <property type="entry name" value="trpS"/>
    <property type="match status" value="1"/>
</dbReference>
<keyword evidence="2 9" id="KW-0963">Cytoplasm</keyword>
<feature type="binding site" evidence="9">
    <location>
        <position position="195"/>
    </location>
    <ligand>
        <name>ATP</name>
        <dbReference type="ChEBI" id="CHEBI:30616"/>
    </ligand>
</feature>
<feature type="short sequence motif" description="'KMSKS' region" evidence="9">
    <location>
        <begin position="202"/>
        <end position="206"/>
    </location>
</feature>
<dbReference type="InterPro" id="IPR050203">
    <property type="entry name" value="Trp-tRNA_synthetase"/>
</dbReference>
<dbReference type="RefSeq" id="WP_015389623.1">
    <property type="nucleotide sequence ID" value="NC_020284.1"/>
</dbReference>
<comment type="similarity">
    <text evidence="1 9 10">Belongs to the class-I aminoacyl-tRNA synthetase family.</text>
</comment>
<dbReference type="KEGG" id="kga:ST1E_0783"/>
<dbReference type="OrthoDB" id="9801042at2"/>
<reference evidence="11 12" key="1">
    <citation type="journal article" date="2013" name="Genome Biol. Evol.">
        <title>Genome evolution and phylogenomic analysis of candidatus kinetoplastibacterium, the betaproteobacterial endosymbionts of strigomonas and angomonas.</title>
        <authorList>
            <person name="Alves J.M."/>
            <person name="Serrano M.G."/>
            <person name="Maia da Silva F."/>
            <person name="Voegtly L.J."/>
            <person name="Matveyev A.V."/>
            <person name="Teixeira M.M."/>
            <person name="Camargo E.P."/>
            <person name="Buck G.A."/>
        </authorList>
    </citation>
    <scope>NUCLEOTIDE SEQUENCE [LARGE SCALE GENOMIC DNA]</scope>
    <source>
        <strain evidence="11 12">TCC219</strain>
    </source>
</reference>
<dbReference type="SUPFAM" id="SSF52374">
    <property type="entry name" value="Nucleotidylyl transferase"/>
    <property type="match status" value="1"/>
</dbReference>
<evidence type="ECO:0000256" key="3">
    <source>
        <dbReference type="ARBA" id="ARBA00022598"/>
    </source>
</evidence>
<keyword evidence="7 9" id="KW-0030">Aminoacyl-tRNA synthetase</keyword>
<protein>
    <recommendedName>
        <fullName evidence="9">Tryptophan--tRNA ligase</fullName>
        <ecNumber evidence="9">6.1.1.2</ecNumber>
    </recommendedName>
    <alternativeName>
        <fullName evidence="9">Tryptophanyl-tRNA synthetase</fullName>
        <shortName evidence="9">TrpRS</shortName>
    </alternativeName>
</protein>
<organism evidence="11 12">
    <name type="scientific">Candidatus Kinetoplastidibacterium galati TCC219</name>
    <dbReference type="NCBI Taxonomy" id="1208921"/>
    <lineage>
        <taxon>Bacteria</taxon>
        <taxon>Pseudomonadati</taxon>
        <taxon>Pseudomonadota</taxon>
        <taxon>Betaproteobacteria</taxon>
        <taxon>Candidatus Kinetoplastidibacterium</taxon>
    </lineage>
</organism>
<dbReference type="FunFam" id="1.10.240.10:FF:000005">
    <property type="entry name" value="Tryptophan--tRNA ligase"/>
    <property type="match status" value="1"/>
</dbReference>
<accession>M1M1J8</accession>
<feature type="binding site" evidence="9">
    <location>
        <begin position="202"/>
        <end position="206"/>
    </location>
    <ligand>
        <name>ATP</name>
        <dbReference type="ChEBI" id="CHEBI:30616"/>
    </ligand>
</feature>
<dbReference type="GO" id="GO:0006436">
    <property type="term" value="P:tryptophanyl-tRNA aminoacylation"/>
    <property type="evidence" value="ECO:0007669"/>
    <property type="project" value="UniProtKB-UniRule"/>
</dbReference>
<feature type="short sequence motif" description="'HIGH' region" evidence="9">
    <location>
        <begin position="11"/>
        <end position="19"/>
    </location>
</feature>
<dbReference type="InterPro" id="IPR014729">
    <property type="entry name" value="Rossmann-like_a/b/a_fold"/>
</dbReference>
<name>M1M1J8_9PROT</name>
<keyword evidence="3 9" id="KW-0436">Ligase</keyword>
<dbReference type="GO" id="GO:0005829">
    <property type="term" value="C:cytosol"/>
    <property type="evidence" value="ECO:0007669"/>
    <property type="project" value="TreeGrafter"/>
</dbReference>
<dbReference type="Gene3D" id="3.40.50.620">
    <property type="entry name" value="HUPs"/>
    <property type="match status" value="1"/>
</dbReference>
<dbReference type="HOGENOM" id="CLU_029244_5_1_4"/>
<keyword evidence="12" id="KW-1185">Reference proteome</keyword>
<dbReference type="GO" id="GO:0005524">
    <property type="term" value="F:ATP binding"/>
    <property type="evidence" value="ECO:0007669"/>
    <property type="project" value="UniProtKB-UniRule"/>
</dbReference>
<evidence type="ECO:0000256" key="5">
    <source>
        <dbReference type="ARBA" id="ARBA00022840"/>
    </source>
</evidence>
<evidence type="ECO:0000313" key="11">
    <source>
        <dbReference type="EMBL" id="AGF49139.1"/>
    </source>
</evidence>
<comment type="catalytic activity">
    <reaction evidence="8 9">
        <text>tRNA(Trp) + L-tryptophan + ATP = L-tryptophyl-tRNA(Trp) + AMP + diphosphate + H(+)</text>
        <dbReference type="Rhea" id="RHEA:24080"/>
        <dbReference type="Rhea" id="RHEA-COMP:9671"/>
        <dbReference type="Rhea" id="RHEA-COMP:9705"/>
        <dbReference type="ChEBI" id="CHEBI:15378"/>
        <dbReference type="ChEBI" id="CHEBI:30616"/>
        <dbReference type="ChEBI" id="CHEBI:33019"/>
        <dbReference type="ChEBI" id="CHEBI:57912"/>
        <dbReference type="ChEBI" id="CHEBI:78442"/>
        <dbReference type="ChEBI" id="CHEBI:78535"/>
        <dbReference type="ChEBI" id="CHEBI:456215"/>
        <dbReference type="EC" id="6.1.1.2"/>
    </reaction>
</comment>
<evidence type="ECO:0000256" key="2">
    <source>
        <dbReference type="ARBA" id="ARBA00022490"/>
    </source>
</evidence>
<feature type="binding site" evidence="9">
    <location>
        <begin position="18"/>
        <end position="19"/>
    </location>
    <ligand>
        <name>ATP</name>
        <dbReference type="ChEBI" id="CHEBI:30616"/>
    </ligand>
</feature>
<feature type="binding site" evidence="9">
    <location>
        <begin position="10"/>
        <end position="12"/>
    </location>
    <ligand>
        <name>ATP</name>
        <dbReference type="ChEBI" id="CHEBI:30616"/>
    </ligand>
</feature>
<dbReference type="EC" id="6.1.1.2" evidence="9"/>
<dbReference type="InterPro" id="IPR024109">
    <property type="entry name" value="Trp-tRNA-ligase_bac-type"/>
</dbReference>
<dbReference type="InterPro" id="IPR002306">
    <property type="entry name" value="Trp-tRNA-ligase"/>
</dbReference>
<dbReference type="HAMAP" id="MF_00140_B">
    <property type="entry name" value="Trp_tRNA_synth_B"/>
    <property type="match status" value="1"/>
</dbReference>
<dbReference type="InterPro" id="IPR002305">
    <property type="entry name" value="aa-tRNA-synth_Ic"/>
</dbReference>
<dbReference type="AlphaFoldDB" id="M1M1J8"/>
<comment type="subcellular location">
    <subcellularLocation>
        <location evidence="9">Cytoplasm</location>
    </subcellularLocation>
</comment>
<dbReference type="PANTHER" id="PTHR43766">
    <property type="entry name" value="TRYPTOPHAN--TRNA LIGASE, MITOCHONDRIAL"/>
    <property type="match status" value="1"/>
</dbReference>